<keyword evidence="1" id="KW-0472">Membrane</keyword>
<feature type="transmembrane region" description="Helical" evidence="1">
    <location>
        <begin position="318"/>
        <end position="338"/>
    </location>
</feature>
<feature type="transmembrane region" description="Helical" evidence="1">
    <location>
        <begin position="79"/>
        <end position="106"/>
    </location>
</feature>
<evidence type="ECO:0000313" key="2">
    <source>
        <dbReference type="EMBL" id="VYT14603.1"/>
    </source>
</evidence>
<feature type="transmembrane region" description="Helical" evidence="1">
    <location>
        <begin position="118"/>
        <end position="139"/>
    </location>
</feature>
<name>A0A6N2UCR9_9FIRM</name>
<dbReference type="AlphaFoldDB" id="A0A6N2UCR9"/>
<dbReference type="GeneID" id="23114581"/>
<dbReference type="EMBL" id="CACRTF010000011">
    <property type="protein sequence ID" value="VYT14603.1"/>
    <property type="molecule type" value="Genomic_DNA"/>
</dbReference>
<feature type="transmembrane region" description="Helical" evidence="1">
    <location>
        <begin position="223"/>
        <end position="239"/>
    </location>
</feature>
<evidence type="ECO:0000256" key="1">
    <source>
        <dbReference type="SAM" id="Phobius"/>
    </source>
</evidence>
<evidence type="ECO:0008006" key="3">
    <source>
        <dbReference type="Google" id="ProtNLM"/>
    </source>
</evidence>
<feature type="transmembrane region" description="Helical" evidence="1">
    <location>
        <begin position="251"/>
        <end position="275"/>
    </location>
</feature>
<proteinExistence type="predicted"/>
<keyword evidence="1" id="KW-0812">Transmembrane</keyword>
<feature type="transmembrane region" description="Helical" evidence="1">
    <location>
        <begin position="55"/>
        <end position="73"/>
    </location>
</feature>
<dbReference type="RefSeq" id="WP_002576486.1">
    <property type="nucleotide sequence ID" value="NZ_BAABZS010000002.1"/>
</dbReference>
<protein>
    <recommendedName>
        <fullName evidence="3">Polysaccharide polymerase</fullName>
    </recommendedName>
</protein>
<keyword evidence="1" id="KW-1133">Transmembrane helix</keyword>
<feature type="transmembrane region" description="Helical" evidence="1">
    <location>
        <begin position="350"/>
        <end position="365"/>
    </location>
</feature>
<accession>A0A6N2UCR9</accession>
<gene>
    <name evidence="2" type="ORF">CBLFYP116_02044</name>
</gene>
<organism evidence="2">
    <name type="scientific">Enterocloster bolteae</name>
    <dbReference type="NCBI Taxonomy" id="208479"/>
    <lineage>
        <taxon>Bacteria</taxon>
        <taxon>Bacillati</taxon>
        <taxon>Bacillota</taxon>
        <taxon>Clostridia</taxon>
        <taxon>Lachnospirales</taxon>
        <taxon>Lachnospiraceae</taxon>
        <taxon>Enterocloster</taxon>
    </lineage>
</organism>
<sequence>MIWSIVREDRVDLKRKPILWGLDKDELFFGCFVLFVGIVKGGPELDIIPPAMANLLLIIGILPMCIKILRTSYTKNEWFIIIFMGLLAIISTLFTHRLGLMLVIVMILGAKNMKVSRILNMFLTLQVVTFLIAVIPQVIKLAMGGAVNGILYENRDIYGVVEVTDQFRISLGYGHPNALQQNVCFLSILLICCMSHEIKKWQIALITVFNLSFYFLTYSNTGLTIYLLFLLFYFIWRYNKTFINMIGRYSPYIFILLTAVNILIVACFTGSTWMMKLDSIMVGRLHWAHEFMMSLGFSFWGRDIAEANIGYEYLDNGYVFLLLRYGVIIFVLYIIAVYKLLSYLYRKNQLLAIIVIGVVHVYFIMENFMLAGLYNLTYIYLAPALYEVSYFRKDG</sequence>
<reference evidence="2" key="1">
    <citation type="submission" date="2019-11" db="EMBL/GenBank/DDBJ databases">
        <authorList>
            <person name="Feng L."/>
        </authorList>
    </citation>
    <scope>NUCLEOTIDE SEQUENCE</scope>
    <source>
        <strain evidence="2">CbolteaeLFYP116</strain>
    </source>
</reference>